<gene>
    <name evidence="23" type="ORF">QVD17_39289</name>
</gene>
<dbReference type="SUPFAM" id="SSF51110">
    <property type="entry name" value="alpha-D-mannose-specific plant lectins"/>
    <property type="match status" value="1"/>
</dbReference>
<dbReference type="InterPro" id="IPR001480">
    <property type="entry name" value="Bulb-type_lectin_dom"/>
</dbReference>
<dbReference type="Pfam" id="PF00954">
    <property type="entry name" value="S_locus_glycop"/>
    <property type="match status" value="1"/>
</dbReference>
<dbReference type="CDD" id="cd01098">
    <property type="entry name" value="PAN_AP_plant"/>
    <property type="match status" value="1"/>
</dbReference>
<dbReference type="Gene3D" id="3.30.200.20">
    <property type="entry name" value="Phosphorylase Kinase, domain 1"/>
    <property type="match status" value="1"/>
</dbReference>
<dbReference type="PROSITE" id="PS50948">
    <property type="entry name" value="PAN"/>
    <property type="match status" value="1"/>
</dbReference>
<protein>
    <recommendedName>
        <fullName evidence="17">Receptor-like serine/threonine-protein kinase</fullName>
        <ecNumber evidence="17">2.7.11.1</ecNumber>
    </recommendedName>
</protein>
<dbReference type="PROSITE" id="PS00108">
    <property type="entry name" value="PROTEIN_KINASE_ST"/>
    <property type="match status" value="1"/>
</dbReference>
<sequence length="809" mass="91751">MPMPMPMPCLFFLVHLLIILSTSPFRCSSSSLPSNSLPKGSSISVDRNDHLISTNLVFTAGFHQVGINAYCFSIWFTKTTEKNKAHTVVWTANRDAPVNGKHSKLTLNRNGNLVLKDAYSSIVWSTETKTTNGSLILQLDNTGNLVLYQVNGHPYVLWQSFDHPTDTLLPDQPFTRNSQLVSSRSTTNLSTGFFKLYFENNNVLSLLYNGPEITSVYWPEPYMTTWDAGRSTFNNSRVATLDSNGVFNSSDDFGFFVSDYGARRQRIMKVDFDGNVRVYSLVDQKQWEVQWQAFSRPCKIHGVCGPNSLCTYSPQTGRKCSCVDGYKMKNRNDWSFGCEPVFKSCQQKEEDYVVIPFVEYYGYDMDYLQNITLEACKQICLKDCTCKGFQLKFDNSYYNCYLKNLLYNGYESGFENSMYIKLPKRLLSYVPQRPTNASSYHCPANLIMPISRSYDVKHVNGSIKVLLLLGGVIGVVEIVLIIIFFSYTIRKDSTSTAQSYFPVASGFKRFTFSELKKASNGFSKEIGRGGAGVVYIGELSDDRTAAIKVLKQASDHQGENEFQAEISTIGRLNHMNLIETWGYCIEGKHRLVVYEYMTNGSLAESLSMNKLDWEKKIKIAIGTAKGLAYLHEECLEWVLHCDVKPHNILLDTDYNPKVADFGLSKLFDRTSTGEDSSFSRIRGTRGYMAPEWVFNLPITSKVDVYSYGVVVLEMITGKSPLQTQLMCVESSGREQTLVEWVREMLRGDNESDNRIWINEVVDRMTCGEYDTITLTKLVKIALQCTEEDRDARPSMSQVVNMLLHDEKDD</sequence>
<dbReference type="CDD" id="cd14066">
    <property type="entry name" value="STKc_IRAK"/>
    <property type="match status" value="1"/>
</dbReference>
<evidence type="ECO:0000256" key="17">
    <source>
        <dbReference type="PIRNR" id="PIRNR000641"/>
    </source>
</evidence>
<dbReference type="InterPro" id="IPR036426">
    <property type="entry name" value="Bulb-type_lectin_dom_sf"/>
</dbReference>
<keyword evidence="8 17" id="KW-0418">Kinase</keyword>
<evidence type="ECO:0000256" key="7">
    <source>
        <dbReference type="ARBA" id="ARBA00022741"/>
    </source>
</evidence>
<evidence type="ECO:0000256" key="13">
    <source>
        <dbReference type="ARBA" id="ARBA00023170"/>
    </source>
</evidence>
<evidence type="ECO:0000313" key="23">
    <source>
        <dbReference type="EMBL" id="KAK1407668.1"/>
    </source>
</evidence>
<feature type="domain" description="Apple" evidence="22">
    <location>
        <begin position="345"/>
        <end position="427"/>
    </location>
</feature>
<dbReference type="GO" id="GO:0005524">
    <property type="term" value="F:ATP binding"/>
    <property type="evidence" value="ECO:0007669"/>
    <property type="project" value="UniProtKB-KW"/>
</dbReference>
<keyword evidence="3" id="KW-0245">EGF-like domain</keyword>
<comment type="similarity">
    <text evidence="17">Belongs to the protein kinase superfamily. Ser/Thr protein kinase family.</text>
</comment>
<keyword evidence="9 17" id="KW-0067">ATP-binding</keyword>
<feature type="chain" id="PRO_5041953449" description="Receptor-like serine/threonine-protein kinase" evidence="19">
    <location>
        <begin position="25"/>
        <end position="809"/>
    </location>
</feature>
<evidence type="ECO:0000313" key="24">
    <source>
        <dbReference type="Proteomes" id="UP001229421"/>
    </source>
</evidence>
<evidence type="ECO:0000259" key="21">
    <source>
        <dbReference type="PROSITE" id="PS50927"/>
    </source>
</evidence>
<keyword evidence="12" id="KW-1015">Disulfide bond</keyword>
<dbReference type="InterPro" id="IPR000719">
    <property type="entry name" value="Prot_kinase_dom"/>
</dbReference>
<evidence type="ECO:0000256" key="4">
    <source>
        <dbReference type="ARBA" id="ARBA00022679"/>
    </source>
</evidence>
<accession>A0AAD8JQC1</accession>
<evidence type="ECO:0000259" key="22">
    <source>
        <dbReference type="PROSITE" id="PS50948"/>
    </source>
</evidence>
<dbReference type="PROSITE" id="PS50927">
    <property type="entry name" value="BULB_LECTIN"/>
    <property type="match status" value="1"/>
</dbReference>
<keyword evidence="14" id="KW-0325">Glycoprotein</keyword>
<comment type="caution">
    <text evidence="23">The sequence shown here is derived from an EMBL/GenBank/DDBJ whole genome shotgun (WGS) entry which is preliminary data.</text>
</comment>
<dbReference type="SMART" id="SM00220">
    <property type="entry name" value="S_TKc"/>
    <property type="match status" value="1"/>
</dbReference>
<dbReference type="InterPro" id="IPR024171">
    <property type="entry name" value="SRK-like_kinase"/>
</dbReference>
<dbReference type="Pfam" id="PF01453">
    <property type="entry name" value="B_lectin"/>
    <property type="match status" value="1"/>
</dbReference>
<dbReference type="AlphaFoldDB" id="A0AAD8JQC1"/>
<keyword evidence="13" id="KW-0675">Receptor</keyword>
<proteinExistence type="inferred from homology"/>
<organism evidence="23 24">
    <name type="scientific">Tagetes erecta</name>
    <name type="common">African marigold</name>
    <dbReference type="NCBI Taxonomy" id="13708"/>
    <lineage>
        <taxon>Eukaryota</taxon>
        <taxon>Viridiplantae</taxon>
        <taxon>Streptophyta</taxon>
        <taxon>Embryophyta</taxon>
        <taxon>Tracheophyta</taxon>
        <taxon>Spermatophyta</taxon>
        <taxon>Magnoliopsida</taxon>
        <taxon>eudicotyledons</taxon>
        <taxon>Gunneridae</taxon>
        <taxon>Pentapetalae</taxon>
        <taxon>asterids</taxon>
        <taxon>campanulids</taxon>
        <taxon>Asterales</taxon>
        <taxon>Asteraceae</taxon>
        <taxon>Asteroideae</taxon>
        <taxon>Heliantheae alliance</taxon>
        <taxon>Tageteae</taxon>
        <taxon>Tagetes</taxon>
    </lineage>
</organism>
<evidence type="ECO:0000256" key="9">
    <source>
        <dbReference type="ARBA" id="ARBA00022840"/>
    </source>
</evidence>
<keyword evidence="7 17" id="KW-0547">Nucleotide-binding</keyword>
<dbReference type="CDD" id="cd00028">
    <property type="entry name" value="B_lectin"/>
    <property type="match status" value="1"/>
</dbReference>
<evidence type="ECO:0000256" key="12">
    <source>
        <dbReference type="ARBA" id="ARBA00023157"/>
    </source>
</evidence>
<name>A0AAD8JQC1_TARER</name>
<evidence type="ECO:0000256" key="6">
    <source>
        <dbReference type="ARBA" id="ARBA00022729"/>
    </source>
</evidence>
<dbReference type="Gene3D" id="2.90.10.10">
    <property type="entry name" value="Bulb-type lectin domain"/>
    <property type="match status" value="1"/>
</dbReference>
<dbReference type="InterPro" id="IPR011009">
    <property type="entry name" value="Kinase-like_dom_sf"/>
</dbReference>
<feature type="signal peptide" evidence="19">
    <location>
        <begin position="1"/>
        <end position="24"/>
    </location>
</feature>
<keyword evidence="4 17" id="KW-0808">Transferase</keyword>
<keyword evidence="10 18" id="KW-1133">Transmembrane helix</keyword>
<evidence type="ECO:0000256" key="3">
    <source>
        <dbReference type="ARBA" id="ARBA00022536"/>
    </source>
</evidence>
<dbReference type="PROSITE" id="PS50011">
    <property type="entry name" value="PROTEIN_KINASE_DOM"/>
    <property type="match status" value="1"/>
</dbReference>
<evidence type="ECO:0000256" key="15">
    <source>
        <dbReference type="ARBA" id="ARBA00047899"/>
    </source>
</evidence>
<dbReference type="Pfam" id="PF00069">
    <property type="entry name" value="Pkinase"/>
    <property type="match status" value="1"/>
</dbReference>
<dbReference type="SMART" id="SM00108">
    <property type="entry name" value="B_lectin"/>
    <property type="match status" value="1"/>
</dbReference>
<keyword evidence="5 18" id="KW-0812">Transmembrane</keyword>
<evidence type="ECO:0000256" key="14">
    <source>
        <dbReference type="ARBA" id="ARBA00023180"/>
    </source>
</evidence>
<dbReference type="PANTHER" id="PTHR47974">
    <property type="entry name" value="OS07G0415500 PROTEIN"/>
    <property type="match status" value="1"/>
</dbReference>
<dbReference type="PIRSF" id="PIRSF000641">
    <property type="entry name" value="SRK"/>
    <property type="match status" value="1"/>
</dbReference>
<feature type="transmembrane region" description="Helical" evidence="18">
    <location>
        <begin position="465"/>
        <end position="489"/>
    </location>
</feature>
<dbReference type="GO" id="GO:0048544">
    <property type="term" value="P:recognition of pollen"/>
    <property type="evidence" value="ECO:0007669"/>
    <property type="project" value="InterPro"/>
</dbReference>
<dbReference type="GO" id="GO:0004674">
    <property type="term" value="F:protein serine/threonine kinase activity"/>
    <property type="evidence" value="ECO:0007669"/>
    <property type="project" value="UniProtKB-KW"/>
</dbReference>
<comment type="catalytic activity">
    <reaction evidence="16 17">
        <text>L-seryl-[protein] + ATP = O-phospho-L-seryl-[protein] + ADP + H(+)</text>
        <dbReference type="Rhea" id="RHEA:17989"/>
        <dbReference type="Rhea" id="RHEA-COMP:9863"/>
        <dbReference type="Rhea" id="RHEA-COMP:11604"/>
        <dbReference type="ChEBI" id="CHEBI:15378"/>
        <dbReference type="ChEBI" id="CHEBI:29999"/>
        <dbReference type="ChEBI" id="CHEBI:30616"/>
        <dbReference type="ChEBI" id="CHEBI:83421"/>
        <dbReference type="ChEBI" id="CHEBI:456216"/>
        <dbReference type="EC" id="2.7.11.1"/>
    </reaction>
</comment>
<reference evidence="23" key="1">
    <citation type="journal article" date="2023" name="bioRxiv">
        <title>Improved chromosome-level genome assembly for marigold (Tagetes erecta).</title>
        <authorList>
            <person name="Jiang F."/>
            <person name="Yuan L."/>
            <person name="Wang S."/>
            <person name="Wang H."/>
            <person name="Xu D."/>
            <person name="Wang A."/>
            <person name="Fan W."/>
        </authorList>
    </citation>
    <scope>NUCLEOTIDE SEQUENCE</scope>
    <source>
        <strain evidence="23">WSJ</strain>
        <tissue evidence="23">Leaf</tissue>
    </source>
</reference>
<evidence type="ECO:0000256" key="2">
    <source>
        <dbReference type="ARBA" id="ARBA00022527"/>
    </source>
</evidence>
<evidence type="ECO:0000259" key="20">
    <source>
        <dbReference type="PROSITE" id="PS50011"/>
    </source>
</evidence>
<dbReference type="InterPro" id="IPR003609">
    <property type="entry name" value="Pan_app"/>
</dbReference>
<dbReference type="SUPFAM" id="SSF56112">
    <property type="entry name" value="Protein kinase-like (PK-like)"/>
    <property type="match status" value="1"/>
</dbReference>
<comment type="subcellular location">
    <subcellularLocation>
        <location evidence="1">Membrane</location>
        <topology evidence="1">Single-pass type I membrane protein</topology>
    </subcellularLocation>
</comment>
<dbReference type="Gene3D" id="1.10.510.10">
    <property type="entry name" value="Transferase(Phosphotransferase) domain 1"/>
    <property type="match status" value="1"/>
</dbReference>
<feature type="domain" description="Bulb-type lectin" evidence="21">
    <location>
        <begin position="28"/>
        <end position="160"/>
    </location>
</feature>
<comment type="catalytic activity">
    <reaction evidence="15 17">
        <text>L-threonyl-[protein] + ATP = O-phospho-L-threonyl-[protein] + ADP + H(+)</text>
        <dbReference type="Rhea" id="RHEA:46608"/>
        <dbReference type="Rhea" id="RHEA-COMP:11060"/>
        <dbReference type="Rhea" id="RHEA-COMP:11605"/>
        <dbReference type="ChEBI" id="CHEBI:15378"/>
        <dbReference type="ChEBI" id="CHEBI:30013"/>
        <dbReference type="ChEBI" id="CHEBI:30616"/>
        <dbReference type="ChEBI" id="CHEBI:61977"/>
        <dbReference type="ChEBI" id="CHEBI:456216"/>
        <dbReference type="EC" id="2.7.11.1"/>
    </reaction>
</comment>
<dbReference type="FunFam" id="1.10.510.10:FF:000537">
    <property type="entry name" value="Putative receptor-like protein kinase"/>
    <property type="match status" value="1"/>
</dbReference>
<keyword evidence="24" id="KW-1185">Reference proteome</keyword>
<dbReference type="InterPro" id="IPR008271">
    <property type="entry name" value="Ser/Thr_kinase_AS"/>
</dbReference>
<dbReference type="InterPro" id="IPR000858">
    <property type="entry name" value="S_locus_glycoprot_dom"/>
</dbReference>
<dbReference type="Proteomes" id="UP001229421">
    <property type="component" value="Unassembled WGS sequence"/>
</dbReference>
<evidence type="ECO:0000256" key="11">
    <source>
        <dbReference type="ARBA" id="ARBA00023136"/>
    </source>
</evidence>
<evidence type="ECO:0000256" key="18">
    <source>
        <dbReference type="SAM" id="Phobius"/>
    </source>
</evidence>
<evidence type="ECO:0000256" key="8">
    <source>
        <dbReference type="ARBA" id="ARBA00022777"/>
    </source>
</evidence>
<keyword evidence="6 19" id="KW-0732">Signal</keyword>
<feature type="domain" description="Protein kinase" evidence="20">
    <location>
        <begin position="520"/>
        <end position="807"/>
    </location>
</feature>
<dbReference type="PANTHER" id="PTHR47974:SF3">
    <property type="entry name" value="RECEPTOR-LIKE SERINE_THREONINE-PROTEIN KINASE"/>
    <property type="match status" value="1"/>
</dbReference>
<evidence type="ECO:0000256" key="16">
    <source>
        <dbReference type="ARBA" id="ARBA00048679"/>
    </source>
</evidence>
<keyword evidence="2 17" id="KW-0723">Serine/threonine-protein kinase</keyword>
<evidence type="ECO:0000256" key="19">
    <source>
        <dbReference type="SAM" id="SignalP"/>
    </source>
</evidence>
<evidence type="ECO:0000256" key="1">
    <source>
        <dbReference type="ARBA" id="ARBA00004479"/>
    </source>
</evidence>
<evidence type="ECO:0000256" key="10">
    <source>
        <dbReference type="ARBA" id="ARBA00022989"/>
    </source>
</evidence>
<dbReference type="GO" id="GO:0016020">
    <property type="term" value="C:membrane"/>
    <property type="evidence" value="ECO:0007669"/>
    <property type="project" value="UniProtKB-SubCell"/>
</dbReference>
<evidence type="ECO:0000256" key="5">
    <source>
        <dbReference type="ARBA" id="ARBA00022692"/>
    </source>
</evidence>
<dbReference type="FunFam" id="3.30.200.20:FF:000059">
    <property type="entry name" value="S-receptor-like serine/threonine-protein kinase"/>
    <property type="match status" value="1"/>
</dbReference>
<keyword evidence="11 18" id="KW-0472">Membrane</keyword>
<dbReference type="EMBL" id="JAUHHV010000011">
    <property type="protein sequence ID" value="KAK1407668.1"/>
    <property type="molecule type" value="Genomic_DNA"/>
</dbReference>
<dbReference type="EC" id="2.7.11.1" evidence="17"/>